<name>A0A197JKV2_9FUNG</name>
<evidence type="ECO:0000313" key="3">
    <source>
        <dbReference type="Proteomes" id="UP000078512"/>
    </source>
</evidence>
<reference evidence="2 3" key="1">
    <citation type="submission" date="2016-05" db="EMBL/GenBank/DDBJ databases">
        <title>Genome sequencing reveals origins of a unique bacterial endosymbiosis in the earliest lineages of terrestrial Fungi.</title>
        <authorList>
            <consortium name="DOE Joint Genome Institute"/>
            <person name="Uehling J."/>
            <person name="Gryganskyi A."/>
            <person name="Hameed K."/>
            <person name="Tschaplinski T."/>
            <person name="Misztal P."/>
            <person name="Wu S."/>
            <person name="Desiro A."/>
            <person name="Vande Pol N."/>
            <person name="Du Z.-Y."/>
            <person name="Zienkiewicz A."/>
            <person name="Zienkiewicz K."/>
            <person name="Morin E."/>
            <person name="Tisserant E."/>
            <person name="Splivallo R."/>
            <person name="Hainaut M."/>
            <person name="Henrissat B."/>
            <person name="Ohm R."/>
            <person name="Kuo A."/>
            <person name="Yan J."/>
            <person name="Lipzen A."/>
            <person name="Nolan M."/>
            <person name="Labutti K."/>
            <person name="Barry K."/>
            <person name="Goldstein A."/>
            <person name="Labbe J."/>
            <person name="Schadt C."/>
            <person name="Tuskan G."/>
            <person name="Grigoriev I."/>
            <person name="Martin F."/>
            <person name="Vilgalys R."/>
            <person name="Bonito G."/>
        </authorList>
    </citation>
    <scope>NUCLEOTIDE SEQUENCE [LARGE SCALE GENOMIC DNA]</scope>
    <source>
        <strain evidence="2 3">AG-77</strain>
    </source>
</reference>
<dbReference type="Gene3D" id="3.80.10.10">
    <property type="entry name" value="Ribonuclease Inhibitor"/>
    <property type="match status" value="2"/>
</dbReference>
<keyword evidence="3" id="KW-1185">Reference proteome</keyword>
<dbReference type="OrthoDB" id="2447533at2759"/>
<gene>
    <name evidence="2" type="ORF">K457DRAFT_35363</name>
</gene>
<dbReference type="AlphaFoldDB" id="A0A197JKV2"/>
<dbReference type="InterPro" id="IPR001810">
    <property type="entry name" value="F-box_dom"/>
</dbReference>
<proteinExistence type="predicted"/>
<dbReference type="Gene3D" id="1.20.1280.50">
    <property type="match status" value="1"/>
</dbReference>
<dbReference type="Proteomes" id="UP000078512">
    <property type="component" value="Unassembled WGS sequence"/>
</dbReference>
<feature type="domain" description="F-box" evidence="1">
    <location>
        <begin position="644"/>
        <end position="689"/>
    </location>
</feature>
<dbReference type="Pfam" id="PF12937">
    <property type="entry name" value="F-box-like"/>
    <property type="match status" value="1"/>
</dbReference>
<dbReference type="PANTHER" id="PTHR16134:SF119">
    <property type="entry name" value="AT02038P-RELATED"/>
    <property type="match status" value="1"/>
</dbReference>
<protein>
    <recommendedName>
        <fullName evidence="1">F-box domain-containing protein</fullName>
    </recommendedName>
</protein>
<dbReference type="SUPFAM" id="SSF52047">
    <property type="entry name" value="RNI-like"/>
    <property type="match status" value="1"/>
</dbReference>
<dbReference type="GO" id="GO:0005829">
    <property type="term" value="C:cytosol"/>
    <property type="evidence" value="ECO:0007669"/>
    <property type="project" value="TreeGrafter"/>
</dbReference>
<dbReference type="SUPFAM" id="SSF81383">
    <property type="entry name" value="F-box domain"/>
    <property type="match status" value="1"/>
</dbReference>
<dbReference type="GO" id="GO:0005634">
    <property type="term" value="C:nucleus"/>
    <property type="evidence" value="ECO:0007669"/>
    <property type="project" value="TreeGrafter"/>
</dbReference>
<evidence type="ECO:0000313" key="2">
    <source>
        <dbReference type="EMBL" id="OAQ25131.1"/>
    </source>
</evidence>
<accession>A0A197JKV2</accession>
<dbReference type="PANTHER" id="PTHR16134">
    <property type="entry name" value="F-BOX/TPR REPEAT PROTEIN POF3"/>
    <property type="match status" value="1"/>
</dbReference>
<dbReference type="EMBL" id="KV442082">
    <property type="protein sequence ID" value="OAQ25131.1"/>
    <property type="molecule type" value="Genomic_DNA"/>
</dbReference>
<dbReference type="InterPro" id="IPR036047">
    <property type="entry name" value="F-box-like_dom_sf"/>
</dbReference>
<dbReference type="PROSITE" id="PS50181">
    <property type="entry name" value="FBOX"/>
    <property type="match status" value="1"/>
</dbReference>
<dbReference type="InterPro" id="IPR032675">
    <property type="entry name" value="LRR_dom_sf"/>
</dbReference>
<dbReference type="SMART" id="SM00256">
    <property type="entry name" value="FBOX"/>
    <property type="match status" value="2"/>
</dbReference>
<sequence length="1233" mass="139650">MKSDVPSRLFQIPELAFLVASHLTKSDISRLMRTSQQMYQTMTLAFYHNLSSSFHFIHKDSGFLVEDSQGLKALARNIQHVKEWDTGIFFFNYYYHASAPFRNNNNNNNKNKDNIAPTAVPLADPPWPPLSALAQIFAPGRRDDVYELTALPQMSLLTRINLNLEWGPLEANCRYPFPDFHSARKTLLRICEILRLLPRLCQLDICGLVIKDSGSARLFTSTMWEMTQLRRLNITLSVRGSYHGIRTLLFDNLPPSIERLHIGGTSSHVLGDYGGVEADNSNYRTMEAGQGLARSITKRANLRDLALDDWQESTTMEQFLSVFTRCPSLKTLRLKQPSAPAGVDGTDIGRICPDLRDISYDGSSDMNGNDKWPLEVMETLRENQMESLEYHSASHCRLDDATAVKTLLRHSSSLWQIKIISPVTSSAVRMILETCKALEVLQISRSTVELCDAIASPWACSKMTSLTLSIKISPSSSPPGTEFVPSYLQEPPTPLSASEKNIFTQLEVFYRQIGKLTGLRHLNIDRTEYSEHGSIVGRSNLRDRPLPGMLILSTNRAGRPGFLDLLGGLSKLETVEGAIFPETADRMMSEFTREFTWICKHWRSLRQPDFLPHMKPRRFVIYEDVAELQKSLKWPLPTSVLMSDTSFSSLPLEIVQLIADHLDQYSLFQCSLVCHAWHSTFESSFWRSVQLSPYFRFDNASPSLEALTRNLHHIRQLETSDPTLVHLLAFHPAALNQLQSLDLYLYDDKTSFFPITDSPEPGIALGNNIQAISRILEGCHNLQVLSLGITDCFTKADKTVAFQEIMSACATGSLESIKLYFETQDPGFCYRNSSRTIISNHVQNYQSDVNQQQRLPSFIALQDVFIRGSTNHMHSSTLAFLVRCPNLVRLEMDSVDDCVLFDLADTLQAFCPNLVELVWTDNTYEDEYIAAVLGSSRLGWRVLKTPWHVGFGPLSYEAVMRSAETLEELKMSAWGSSSSEVRWRFYLDMLCSARNLRILTGLDGQTRSMHESTIEVHAEKAFKQHIESGGGRTWVLGSLMKYLGMQVIGVPRPDVVCRDNGTPLRSWMVDELDDSRRYEVQRWIYEQLGRMTGLEELALGVVDICLEDVGDYMPEEDVNDEGISLTKLEDDMEEDGWLNRLINYQSLEFSLESGLELLSGLKVLELLDVKSTAHRIGVEELEWMHVHWPKLKEIKGLVTERKWAGDGEEGIKVKQDVEAWIAAHPHGIGSSYY</sequence>
<dbReference type="CDD" id="cd09917">
    <property type="entry name" value="F-box_SF"/>
    <property type="match status" value="1"/>
</dbReference>
<evidence type="ECO:0000259" key="1">
    <source>
        <dbReference type="PROSITE" id="PS50181"/>
    </source>
</evidence>
<organism evidence="2 3">
    <name type="scientific">Linnemannia elongata AG-77</name>
    <dbReference type="NCBI Taxonomy" id="1314771"/>
    <lineage>
        <taxon>Eukaryota</taxon>
        <taxon>Fungi</taxon>
        <taxon>Fungi incertae sedis</taxon>
        <taxon>Mucoromycota</taxon>
        <taxon>Mortierellomycotina</taxon>
        <taxon>Mortierellomycetes</taxon>
        <taxon>Mortierellales</taxon>
        <taxon>Mortierellaceae</taxon>
        <taxon>Linnemannia</taxon>
    </lineage>
</organism>